<evidence type="ECO:0000313" key="1">
    <source>
        <dbReference type="EMBL" id="MDR6431305.1"/>
    </source>
</evidence>
<dbReference type="Proteomes" id="UP001184614">
    <property type="component" value="Unassembled WGS sequence"/>
</dbReference>
<sequence length="281" mass="30717">MTINLENYPSPNVIEPISFEQILSEMQTELIRLFPAIEPTLALESALANKLLQVADYREMLVRARINDAAKANLLAFALGADLDHLATFYGVERLDTEGDEDFRARLLVEIKGRSTGGSSYWYQAAALRADVRIKAAVVYREALYPVIHIAILSKENGGIPDKAMLDAVTASVMSERVRLVNDTIIVEAAVNASTNVEADIWLLPNSSTAIVEILPDVLRGAWALEASVGFDLEPSWIEARLHVAGVKKVNCLLPVQAVIADPGVAIALGDIKLNFKGYDY</sequence>
<protein>
    <submittedName>
        <fullName evidence="1">Phage-related baseplate assembly protein</fullName>
    </submittedName>
</protein>
<dbReference type="RefSeq" id="WP_310010506.1">
    <property type="nucleotide sequence ID" value="NZ_JAVDQT010000001.1"/>
</dbReference>
<evidence type="ECO:0000313" key="2">
    <source>
        <dbReference type="Proteomes" id="UP001184614"/>
    </source>
</evidence>
<proteinExistence type="predicted"/>
<keyword evidence="2" id="KW-1185">Reference proteome</keyword>
<comment type="caution">
    <text evidence="1">The sequence shown here is derived from an EMBL/GenBank/DDBJ whole genome shotgun (WGS) entry which is preliminary data.</text>
</comment>
<accession>A0ABU1M5G3</accession>
<reference evidence="1 2" key="1">
    <citation type="submission" date="2023-07" db="EMBL/GenBank/DDBJ databases">
        <title>Sorghum-associated microbial communities from plants grown in Nebraska, USA.</title>
        <authorList>
            <person name="Schachtman D."/>
        </authorList>
    </citation>
    <scope>NUCLEOTIDE SEQUENCE [LARGE SCALE GENOMIC DNA]</scope>
    <source>
        <strain evidence="1 2">DS1730</strain>
    </source>
</reference>
<dbReference type="EMBL" id="JAVDQT010000001">
    <property type="protein sequence ID" value="MDR6431305.1"/>
    <property type="molecule type" value="Genomic_DNA"/>
</dbReference>
<organism evidence="1 2">
    <name type="scientific">Brucella pseudogrignonensis</name>
    <dbReference type="NCBI Taxonomy" id="419475"/>
    <lineage>
        <taxon>Bacteria</taxon>
        <taxon>Pseudomonadati</taxon>
        <taxon>Pseudomonadota</taxon>
        <taxon>Alphaproteobacteria</taxon>
        <taxon>Hyphomicrobiales</taxon>
        <taxon>Brucellaceae</taxon>
        <taxon>Brucella/Ochrobactrum group</taxon>
        <taxon>Brucella</taxon>
    </lineage>
</organism>
<gene>
    <name evidence="1" type="ORF">J2782_001010</name>
</gene>
<dbReference type="InterPro" id="IPR014507">
    <property type="entry name" value="Baseplate_assembly_J_pred"/>
</dbReference>
<name>A0ABU1M5G3_9HYPH</name>
<dbReference type="PIRSF" id="PIRSF020481">
    <property type="entry name" value="BAP"/>
    <property type="match status" value="1"/>
</dbReference>